<sequence>MPHRPPDRHNPHKNGSMAILKYWRDHLYEDCPVTNTIKQVRRGLLRFAARDHLEVPEWMMDGEVFGEHGLELEYDRILVRITSLRRRLHSILREASDQQRDTRALMCPVTQQQLHEEARDIDQMLQGWASRFPSSWNYRQHTMRESDPRLEKHFYSSTVYVCSSPSYAAIWTKYFATRMLGIHTHLQLLDAIGDAGSDSGVTHQQRIECLSDLGDAARSLAHIVPSCLGIVTASANDGLHERQAQDPVTTAVEKEAKPHVARRLSWNLCLASSLEYVEISLRRWFLAELQYLGKLSGVKLFEQADL</sequence>
<comment type="caution">
    <text evidence="1">The sequence shown here is derived from an EMBL/GenBank/DDBJ whole genome shotgun (WGS) entry which is preliminary data.</text>
</comment>
<dbReference type="AlphaFoldDB" id="A0AAN9YXP4"/>
<dbReference type="EMBL" id="JAKJXP020000001">
    <property type="protein sequence ID" value="KAK7757640.1"/>
    <property type="molecule type" value="Genomic_DNA"/>
</dbReference>
<protein>
    <submittedName>
        <fullName evidence="1">Uncharacterized protein</fullName>
    </submittedName>
</protein>
<organism evidence="1 2">
    <name type="scientific">Diatrype stigma</name>
    <dbReference type="NCBI Taxonomy" id="117547"/>
    <lineage>
        <taxon>Eukaryota</taxon>
        <taxon>Fungi</taxon>
        <taxon>Dikarya</taxon>
        <taxon>Ascomycota</taxon>
        <taxon>Pezizomycotina</taxon>
        <taxon>Sordariomycetes</taxon>
        <taxon>Xylariomycetidae</taxon>
        <taxon>Xylariales</taxon>
        <taxon>Diatrypaceae</taxon>
        <taxon>Diatrype</taxon>
    </lineage>
</organism>
<gene>
    <name evidence="1" type="ORF">SLS62_000016</name>
</gene>
<evidence type="ECO:0000313" key="2">
    <source>
        <dbReference type="Proteomes" id="UP001320420"/>
    </source>
</evidence>
<keyword evidence="2" id="KW-1185">Reference proteome</keyword>
<dbReference type="Proteomes" id="UP001320420">
    <property type="component" value="Unassembled WGS sequence"/>
</dbReference>
<dbReference type="PANTHER" id="PTHR38791">
    <property type="entry name" value="ZN(II)2CYS6 TRANSCRIPTION FACTOR (EUROFUNG)-RELATED-RELATED"/>
    <property type="match status" value="1"/>
</dbReference>
<evidence type="ECO:0000313" key="1">
    <source>
        <dbReference type="EMBL" id="KAK7757640.1"/>
    </source>
</evidence>
<dbReference type="InterPro" id="IPR053175">
    <property type="entry name" value="DHMBA_Reg_Transcription_Factor"/>
</dbReference>
<reference evidence="1 2" key="1">
    <citation type="submission" date="2024-02" db="EMBL/GenBank/DDBJ databases">
        <title>De novo assembly and annotation of 12 fungi associated with fruit tree decline syndrome in Ontario, Canada.</title>
        <authorList>
            <person name="Sulman M."/>
            <person name="Ellouze W."/>
            <person name="Ilyukhin E."/>
        </authorList>
    </citation>
    <scope>NUCLEOTIDE SEQUENCE [LARGE SCALE GENOMIC DNA]</scope>
    <source>
        <strain evidence="1 2">M11/M66-122</strain>
    </source>
</reference>
<proteinExistence type="predicted"/>
<dbReference type="PANTHER" id="PTHR38791:SF1">
    <property type="entry name" value="TRANSCRIPTION FACTOR, PUTATIVE-RELATED"/>
    <property type="match status" value="1"/>
</dbReference>
<name>A0AAN9YXP4_9PEZI</name>
<accession>A0AAN9YXP4</accession>